<dbReference type="OrthoDB" id="9812244at2"/>
<evidence type="ECO:0000313" key="11">
    <source>
        <dbReference type="EMBL" id="EJD64517.1"/>
    </source>
</evidence>
<dbReference type="PANTHER" id="PTHR33991">
    <property type="entry name" value="DNA REPAIR PROTEIN RECO"/>
    <property type="match status" value="1"/>
</dbReference>
<dbReference type="AlphaFoldDB" id="J0LL44"/>
<dbReference type="InterPro" id="IPR022572">
    <property type="entry name" value="DNA_rep/recomb_RecO_N"/>
</dbReference>
<evidence type="ECO:0000256" key="6">
    <source>
        <dbReference type="ARBA" id="ARBA00023204"/>
    </source>
</evidence>
<evidence type="ECO:0000256" key="2">
    <source>
        <dbReference type="ARBA" id="ARBA00007452"/>
    </source>
</evidence>
<dbReference type="Gene3D" id="2.40.50.140">
    <property type="entry name" value="Nucleic acid-binding proteins"/>
    <property type="match status" value="1"/>
</dbReference>
<evidence type="ECO:0000313" key="12">
    <source>
        <dbReference type="Proteomes" id="UP000006415"/>
    </source>
</evidence>
<evidence type="ECO:0000256" key="9">
    <source>
        <dbReference type="SAM" id="MobiDB-lite"/>
    </source>
</evidence>
<dbReference type="HAMAP" id="MF_00201">
    <property type="entry name" value="RecO"/>
    <property type="match status" value="1"/>
</dbReference>
<evidence type="ECO:0000256" key="8">
    <source>
        <dbReference type="HAMAP-Rule" id="MF_00201"/>
    </source>
</evidence>
<keyword evidence="5 8" id="KW-0233">DNA recombination</keyword>
<evidence type="ECO:0000256" key="5">
    <source>
        <dbReference type="ARBA" id="ARBA00023172"/>
    </source>
</evidence>
<dbReference type="InterPro" id="IPR012340">
    <property type="entry name" value="NA-bd_OB-fold"/>
</dbReference>
<dbReference type="GO" id="GO:0043590">
    <property type="term" value="C:bacterial nucleoid"/>
    <property type="evidence" value="ECO:0007669"/>
    <property type="project" value="TreeGrafter"/>
</dbReference>
<dbReference type="Proteomes" id="UP000006415">
    <property type="component" value="Unassembled WGS sequence"/>
</dbReference>
<dbReference type="InterPro" id="IPR003717">
    <property type="entry name" value="RecO"/>
</dbReference>
<dbReference type="RefSeq" id="WP_007148076.1">
    <property type="nucleotide sequence ID" value="NZ_AKCI01000001.1"/>
</dbReference>
<protein>
    <recommendedName>
        <fullName evidence="3 8">DNA repair protein RecO</fullName>
    </recommendedName>
    <alternativeName>
        <fullName evidence="7 8">Recombination protein O</fullName>
    </alternativeName>
</protein>
<organism evidence="11 12">
    <name type="scientific">Scardovia wiggsiae F0424</name>
    <dbReference type="NCBI Taxonomy" id="857290"/>
    <lineage>
        <taxon>Bacteria</taxon>
        <taxon>Bacillati</taxon>
        <taxon>Actinomycetota</taxon>
        <taxon>Actinomycetes</taxon>
        <taxon>Bifidobacteriales</taxon>
        <taxon>Bifidobacteriaceae</taxon>
        <taxon>Scardovia</taxon>
    </lineage>
</organism>
<keyword evidence="12" id="KW-1185">Reference proteome</keyword>
<reference evidence="11 12" key="1">
    <citation type="submission" date="2012-01" db="EMBL/GenBank/DDBJ databases">
        <title>The Genome Sequence of Scardovia wiggsiae F0424.</title>
        <authorList>
            <consortium name="The Broad Institute Genome Sequencing Platform"/>
            <person name="Earl A."/>
            <person name="Ward D."/>
            <person name="Feldgarden M."/>
            <person name="Gevers D."/>
            <person name="Izard J."/>
            <person name="Ganesan A."/>
            <person name="Baranova O.V."/>
            <person name="Blanton J.M."/>
            <person name="Tanner A.C."/>
            <person name="Mathney J."/>
            <person name="Dewhirst F.E."/>
            <person name="Young S.K."/>
            <person name="Zeng Q."/>
            <person name="Gargeya S."/>
            <person name="Fitzgerald M."/>
            <person name="Haas B."/>
            <person name="Abouelleil A."/>
            <person name="Alvarado L."/>
            <person name="Arachchi H.M."/>
            <person name="Berlin A."/>
            <person name="Chapman S.B."/>
            <person name="Gearin G."/>
            <person name="Goldberg J."/>
            <person name="Griggs A."/>
            <person name="Gujja S."/>
            <person name="Hansen M."/>
            <person name="Heiman D."/>
            <person name="Howarth C."/>
            <person name="Larimer J."/>
            <person name="Lui A."/>
            <person name="MacDonald P.J.P."/>
            <person name="McCowen C."/>
            <person name="Montmayeur A."/>
            <person name="Murphy C."/>
            <person name="Neiman D."/>
            <person name="Pearson M."/>
            <person name="Priest M."/>
            <person name="Roberts A."/>
            <person name="Saif S."/>
            <person name="Shea T."/>
            <person name="Sisk P."/>
            <person name="Stolte C."/>
            <person name="Sykes S."/>
            <person name="Wortman J."/>
            <person name="Nusbaum C."/>
            <person name="Birren B."/>
        </authorList>
    </citation>
    <scope>NUCLEOTIDE SEQUENCE [LARGE SCALE GENOMIC DNA]</scope>
    <source>
        <strain evidence="11 12">F0424</strain>
    </source>
</reference>
<evidence type="ECO:0000256" key="1">
    <source>
        <dbReference type="ARBA" id="ARBA00003065"/>
    </source>
</evidence>
<dbReference type="NCBIfam" id="TIGR00613">
    <property type="entry name" value="reco"/>
    <property type="match status" value="1"/>
</dbReference>
<feature type="region of interest" description="Disordered" evidence="9">
    <location>
        <begin position="231"/>
        <end position="252"/>
    </location>
</feature>
<dbReference type="Pfam" id="PF02565">
    <property type="entry name" value="RecO_C"/>
    <property type="match status" value="1"/>
</dbReference>
<dbReference type="STRING" id="857290.HMPREF9156_01012"/>
<dbReference type="GO" id="GO:0006310">
    <property type="term" value="P:DNA recombination"/>
    <property type="evidence" value="ECO:0007669"/>
    <property type="project" value="UniProtKB-UniRule"/>
</dbReference>
<sequence length="278" mass="30876">MPAYRDQGIVLRTIKLGEADRIVTILTASHGKIRAVARGVRRTKSRFGSRLEPFMRDDLLIAQGRRELDTVSQAVVISAYAPEIISDYDTYLSANVIVETADKAVSDLRETSISHTMQYRLLAGALASLAARKHKPEFIEASYVLRALSLAGWTPRLDACVVCGRQTDLRYFSVESGGVMCPTDRIPKARKISRDALDQLKALAAGDWKALEEPSAEGPAEHGQYVHDVSSVRHSHGNRDNDACGESSPPDAQVRSIVEEWSQYYLERPIRSMRLIHS</sequence>
<comment type="caution">
    <text evidence="11">The sequence shown here is derived from an EMBL/GenBank/DDBJ whole genome shotgun (WGS) entry which is preliminary data.</text>
</comment>
<evidence type="ECO:0000256" key="7">
    <source>
        <dbReference type="ARBA" id="ARBA00033409"/>
    </source>
</evidence>
<dbReference type="eggNOG" id="COG1381">
    <property type="taxonomic scope" value="Bacteria"/>
</dbReference>
<dbReference type="SUPFAM" id="SSF50249">
    <property type="entry name" value="Nucleic acid-binding proteins"/>
    <property type="match status" value="1"/>
</dbReference>
<proteinExistence type="inferred from homology"/>
<evidence type="ECO:0000256" key="3">
    <source>
        <dbReference type="ARBA" id="ARBA00021310"/>
    </source>
</evidence>
<name>J0LL44_9BIFI</name>
<accession>J0LL44</accession>
<keyword evidence="4 8" id="KW-0227">DNA damage</keyword>
<evidence type="ECO:0000259" key="10">
    <source>
        <dbReference type="Pfam" id="PF11967"/>
    </source>
</evidence>
<dbReference type="PANTHER" id="PTHR33991:SF1">
    <property type="entry name" value="DNA REPAIR PROTEIN RECO"/>
    <property type="match status" value="1"/>
</dbReference>
<dbReference type="HOGENOM" id="CLU_066632_1_1_11"/>
<dbReference type="InterPro" id="IPR037278">
    <property type="entry name" value="ARFGAP/RecO"/>
</dbReference>
<dbReference type="Pfam" id="PF11967">
    <property type="entry name" value="RecO_N"/>
    <property type="match status" value="1"/>
</dbReference>
<comment type="similarity">
    <text evidence="2 8">Belongs to the RecO family.</text>
</comment>
<dbReference type="GO" id="GO:0006302">
    <property type="term" value="P:double-strand break repair"/>
    <property type="evidence" value="ECO:0007669"/>
    <property type="project" value="TreeGrafter"/>
</dbReference>
<evidence type="ECO:0000256" key="4">
    <source>
        <dbReference type="ARBA" id="ARBA00022763"/>
    </source>
</evidence>
<comment type="function">
    <text evidence="1 8">Involved in DNA repair and RecF pathway recombination.</text>
</comment>
<dbReference type="Gene3D" id="1.20.1440.120">
    <property type="entry name" value="Recombination protein O, C-terminal domain"/>
    <property type="match status" value="1"/>
</dbReference>
<dbReference type="EMBL" id="AGZS01000006">
    <property type="protein sequence ID" value="EJD64517.1"/>
    <property type="molecule type" value="Genomic_DNA"/>
</dbReference>
<gene>
    <name evidence="8" type="primary">recO</name>
    <name evidence="11" type="ORF">HMPREF9156_01012</name>
</gene>
<dbReference type="SUPFAM" id="SSF57863">
    <property type="entry name" value="ArfGap/RecO-like zinc finger"/>
    <property type="match status" value="1"/>
</dbReference>
<dbReference type="InterPro" id="IPR042242">
    <property type="entry name" value="RecO_C"/>
</dbReference>
<feature type="domain" description="DNA replication/recombination mediator RecO N-terminal" evidence="10">
    <location>
        <begin position="1"/>
        <end position="80"/>
    </location>
</feature>
<keyword evidence="6 8" id="KW-0234">DNA repair</keyword>